<dbReference type="GO" id="GO:0016491">
    <property type="term" value="F:oxidoreductase activity"/>
    <property type="evidence" value="ECO:0007669"/>
    <property type="project" value="UniProtKB-KW"/>
</dbReference>
<dbReference type="Gene3D" id="3.40.50.720">
    <property type="entry name" value="NAD(P)-binding Rossmann-like Domain"/>
    <property type="match status" value="1"/>
</dbReference>
<evidence type="ECO:0000313" key="2">
    <source>
        <dbReference type="EnsemblMetazoa" id="AATE011748-PA.1"/>
    </source>
</evidence>
<accession>A0A182J5H6</accession>
<dbReference type="EnsemblMetazoa" id="AATE011748-RA">
    <property type="protein sequence ID" value="AATE011748-PA.1"/>
    <property type="gene ID" value="AATE011748"/>
</dbReference>
<keyword evidence="1" id="KW-0560">Oxidoreductase</keyword>
<dbReference type="PANTHER" id="PTHR43157:SF31">
    <property type="entry name" value="PHOSPHATIDYLINOSITOL-GLYCAN BIOSYNTHESIS CLASS F PROTEIN"/>
    <property type="match status" value="1"/>
</dbReference>
<name>A0A182J5H6_ANOAO</name>
<organism evidence="2">
    <name type="scientific">Anopheles atroparvus</name>
    <name type="common">European mosquito</name>
    <dbReference type="NCBI Taxonomy" id="41427"/>
    <lineage>
        <taxon>Eukaryota</taxon>
        <taxon>Metazoa</taxon>
        <taxon>Ecdysozoa</taxon>
        <taxon>Arthropoda</taxon>
        <taxon>Hexapoda</taxon>
        <taxon>Insecta</taxon>
        <taxon>Pterygota</taxon>
        <taxon>Neoptera</taxon>
        <taxon>Endopterygota</taxon>
        <taxon>Diptera</taxon>
        <taxon>Nematocera</taxon>
        <taxon>Culicoidea</taxon>
        <taxon>Culicidae</taxon>
        <taxon>Anophelinae</taxon>
        <taxon>Anopheles</taxon>
    </lineage>
</organism>
<proteinExistence type="predicted"/>
<protein>
    <submittedName>
        <fullName evidence="2">Uncharacterized protein</fullName>
    </submittedName>
</protein>
<sequence>LTTLNTASVCKQRKKIIYFPVELRIYRFCSALKIIKDLLKYRLSFINQCLFFQRLKPRGITVFVLHPGNMVSSALSRNWWFYRFLFGLVRPFTKSLQQAASTTIYCATAHELTGLTALYFNNCYVCDPSAASKNEALQQSLWELSDKMIKRVIGESP</sequence>
<dbReference type="VEuPathDB" id="VectorBase:AATE011748"/>
<dbReference type="STRING" id="41427.A0A182J5H6"/>
<dbReference type="PANTHER" id="PTHR43157">
    <property type="entry name" value="PHOSPHATIDYLINOSITOL-GLYCAN BIOSYNTHESIS CLASS F PROTEIN-RELATED"/>
    <property type="match status" value="1"/>
</dbReference>
<dbReference type="AlphaFoldDB" id="A0A182J5H6"/>
<reference evidence="2" key="1">
    <citation type="submission" date="2022-08" db="UniProtKB">
        <authorList>
            <consortium name="EnsemblMetazoa"/>
        </authorList>
    </citation>
    <scope>IDENTIFICATION</scope>
    <source>
        <strain evidence="2">EBRO</strain>
    </source>
</reference>
<evidence type="ECO:0000256" key="1">
    <source>
        <dbReference type="ARBA" id="ARBA00023002"/>
    </source>
</evidence>